<name>A0A3P6UHI4_DIBLA</name>
<reference evidence="2 3" key="1">
    <citation type="submission" date="2018-11" db="EMBL/GenBank/DDBJ databases">
        <authorList>
            <consortium name="Pathogen Informatics"/>
        </authorList>
    </citation>
    <scope>NUCLEOTIDE SEQUENCE [LARGE SCALE GENOMIC DNA]</scope>
</reference>
<proteinExistence type="predicted"/>
<dbReference type="Proteomes" id="UP000281553">
    <property type="component" value="Unassembled WGS sequence"/>
</dbReference>
<protein>
    <submittedName>
        <fullName evidence="2">Uncharacterized protein</fullName>
    </submittedName>
</protein>
<gene>
    <name evidence="2" type="ORF">DILT_LOCUS2950</name>
</gene>
<dbReference type="EMBL" id="UYRU01042882">
    <property type="protein sequence ID" value="VDK78548.1"/>
    <property type="molecule type" value="Genomic_DNA"/>
</dbReference>
<evidence type="ECO:0000313" key="2">
    <source>
        <dbReference type="EMBL" id="VDK78548.1"/>
    </source>
</evidence>
<feature type="transmembrane region" description="Helical" evidence="1">
    <location>
        <begin position="38"/>
        <end position="60"/>
    </location>
</feature>
<accession>A0A3P6UHI4</accession>
<evidence type="ECO:0000313" key="3">
    <source>
        <dbReference type="Proteomes" id="UP000281553"/>
    </source>
</evidence>
<dbReference type="OrthoDB" id="10566117at2759"/>
<organism evidence="2 3">
    <name type="scientific">Dibothriocephalus latus</name>
    <name type="common">Fish tapeworm</name>
    <name type="synonym">Diphyllobothrium latum</name>
    <dbReference type="NCBI Taxonomy" id="60516"/>
    <lineage>
        <taxon>Eukaryota</taxon>
        <taxon>Metazoa</taxon>
        <taxon>Spiralia</taxon>
        <taxon>Lophotrochozoa</taxon>
        <taxon>Platyhelminthes</taxon>
        <taxon>Cestoda</taxon>
        <taxon>Eucestoda</taxon>
        <taxon>Diphyllobothriidea</taxon>
        <taxon>Diphyllobothriidae</taxon>
        <taxon>Dibothriocephalus</taxon>
    </lineage>
</organism>
<dbReference type="AlphaFoldDB" id="A0A3P6UHI4"/>
<keyword evidence="1" id="KW-0812">Transmembrane</keyword>
<keyword evidence="1" id="KW-1133">Transmembrane helix</keyword>
<feature type="non-terminal residue" evidence="2">
    <location>
        <position position="323"/>
    </location>
</feature>
<sequence length="323" mass="32290">MPSHRGLLYIASLENSGNYPESTITVEWLSKSLDYMEFYLLSVGVISDIILMMFVFGALFNNFGQDILLFFVDPTDRLLVTSGFERGISSADAGPDDADTRSVHKGIYAPVDYFVRGMDVFDVPPITAPPDSFIYYMCAAKKAEAIASGQAMAGIVDPQVEFLTQLAELKGCVNAGVYSGAYGGPIGGPFGAAYGSIADGRYADFFAAFESGVFGGEGGEDGAFGEGGVLGGGGPLAALLQAALMTNPGSAFDYAEGGAGHGALGGGGAFGALLQSAFSGADGGILAGAGGGAGGGAFGGLEAGAFGGAFAGAEGGALVNAGG</sequence>
<evidence type="ECO:0000256" key="1">
    <source>
        <dbReference type="SAM" id="Phobius"/>
    </source>
</evidence>
<keyword evidence="1" id="KW-0472">Membrane</keyword>
<keyword evidence="3" id="KW-1185">Reference proteome</keyword>